<gene>
    <name evidence="1" type="ORF">ACJMK2_010722</name>
</gene>
<sequence length="167" mass="19126">MDVPDYYEAVSVKLVKLLDKSGYGNKAQWKRIEMWIQFEKLLNNSYACHEQQKRTHIFGSQAEATDMGIKSDDLQSWEPGLNTLLMITDSTTLPGYVKLQGVYNDEPIPVYDQQTKTFMFDAYGRSVLYNGHRYVKREEADTHHGPANTNNYGLGFSADTVFAERVL</sequence>
<dbReference type="Proteomes" id="UP001634394">
    <property type="component" value="Unassembled WGS sequence"/>
</dbReference>
<organism evidence="1 2">
    <name type="scientific">Sinanodonta woodiana</name>
    <name type="common">Chinese pond mussel</name>
    <name type="synonym">Anodonta woodiana</name>
    <dbReference type="NCBI Taxonomy" id="1069815"/>
    <lineage>
        <taxon>Eukaryota</taxon>
        <taxon>Metazoa</taxon>
        <taxon>Spiralia</taxon>
        <taxon>Lophotrochozoa</taxon>
        <taxon>Mollusca</taxon>
        <taxon>Bivalvia</taxon>
        <taxon>Autobranchia</taxon>
        <taxon>Heteroconchia</taxon>
        <taxon>Palaeoheterodonta</taxon>
        <taxon>Unionida</taxon>
        <taxon>Unionoidea</taxon>
        <taxon>Unionidae</taxon>
        <taxon>Unioninae</taxon>
        <taxon>Sinanodonta</taxon>
    </lineage>
</organism>
<proteinExistence type="predicted"/>
<name>A0ABD3VHJ3_SINWO</name>
<dbReference type="EMBL" id="JBJQND010000012">
    <property type="protein sequence ID" value="KAL3860626.1"/>
    <property type="molecule type" value="Genomic_DNA"/>
</dbReference>
<evidence type="ECO:0000313" key="2">
    <source>
        <dbReference type="Proteomes" id="UP001634394"/>
    </source>
</evidence>
<comment type="caution">
    <text evidence="1">The sequence shown here is derived from an EMBL/GenBank/DDBJ whole genome shotgun (WGS) entry which is preliminary data.</text>
</comment>
<accession>A0ABD3VHJ3</accession>
<dbReference type="AlphaFoldDB" id="A0ABD3VHJ3"/>
<evidence type="ECO:0000313" key="1">
    <source>
        <dbReference type="EMBL" id="KAL3860626.1"/>
    </source>
</evidence>
<protein>
    <submittedName>
        <fullName evidence="1">Uncharacterized protein</fullName>
    </submittedName>
</protein>
<keyword evidence="2" id="KW-1185">Reference proteome</keyword>
<reference evidence="1 2" key="1">
    <citation type="submission" date="2024-11" db="EMBL/GenBank/DDBJ databases">
        <title>Chromosome-level genome assembly of the freshwater bivalve Anodonta woodiana.</title>
        <authorList>
            <person name="Chen X."/>
        </authorList>
    </citation>
    <scope>NUCLEOTIDE SEQUENCE [LARGE SCALE GENOMIC DNA]</scope>
    <source>
        <strain evidence="1">MN2024</strain>
        <tissue evidence="1">Gills</tissue>
    </source>
</reference>